<sequence length="234" mass="25896">MPAEDRLRSLSESYRAMADRTVTLYAATKSRLAIWTWPSANATARGGHWGTNVSEDLRDLNLDLDSDQFMRRLLRDLSGTLEGVVGLDAAEGYVSTVGSLMGRWIDRSYREALGTRALDAEQVAQVCVDLKRRINGDFHLISADETKLVFGNSRCPFGAMVEGRPSLCMMTSNVFGRIAADNLGYARVELSETIARGDAGCRVVVWLEPGREGADTREYYRLPDRPPEAGGDRE</sequence>
<gene>
    <name evidence="2" type="ORF">SAMN05444340_101170</name>
</gene>
<accession>A0A1H3F5N5</accession>
<evidence type="ECO:0000259" key="1">
    <source>
        <dbReference type="Pfam" id="PF18546"/>
    </source>
</evidence>
<feature type="domain" description="Metanogen output" evidence="1">
    <location>
        <begin position="79"/>
        <end position="204"/>
    </location>
</feature>
<evidence type="ECO:0000313" key="2">
    <source>
        <dbReference type="EMBL" id="SDX85658.1"/>
    </source>
</evidence>
<dbReference type="Proteomes" id="UP000199286">
    <property type="component" value="Unassembled WGS sequence"/>
</dbReference>
<dbReference type="Pfam" id="PF18546">
    <property type="entry name" value="MetOD1"/>
    <property type="match status" value="1"/>
</dbReference>
<proteinExistence type="predicted"/>
<dbReference type="AlphaFoldDB" id="A0A1H3F5N5"/>
<keyword evidence="3" id="KW-1185">Reference proteome</keyword>
<dbReference type="STRING" id="321339.SAMN05444340_101170"/>
<dbReference type="InterPro" id="IPR041359">
    <property type="entry name" value="MetOD1"/>
</dbReference>
<evidence type="ECO:0000313" key="3">
    <source>
        <dbReference type="Proteomes" id="UP000199286"/>
    </source>
</evidence>
<protein>
    <recommendedName>
        <fullName evidence="1">Metanogen output domain-containing protein</fullName>
    </recommendedName>
</protein>
<reference evidence="2 3" key="1">
    <citation type="submission" date="2016-10" db="EMBL/GenBank/DDBJ databases">
        <authorList>
            <person name="de Groot N.N."/>
        </authorList>
    </citation>
    <scope>NUCLEOTIDE SEQUENCE [LARGE SCALE GENOMIC DNA]</scope>
    <source>
        <strain evidence="2 3">DSM 26880</strain>
    </source>
</reference>
<name>A0A1H3F5N5_9RHOB</name>
<organism evidence="2 3">
    <name type="scientific">Citreimonas salinaria</name>
    <dbReference type="NCBI Taxonomy" id="321339"/>
    <lineage>
        <taxon>Bacteria</taxon>
        <taxon>Pseudomonadati</taxon>
        <taxon>Pseudomonadota</taxon>
        <taxon>Alphaproteobacteria</taxon>
        <taxon>Rhodobacterales</taxon>
        <taxon>Roseobacteraceae</taxon>
        <taxon>Citreimonas</taxon>
    </lineage>
</organism>
<dbReference type="EMBL" id="FNPF01000001">
    <property type="protein sequence ID" value="SDX85658.1"/>
    <property type="molecule type" value="Genomic_DNA"/>
</dbReference>